<dbReference type="Pfam" id="PF00669">
    <property type="entry name" value="Flagellin_N"/>
    <property type="match status" value="1"/>
</dbReference>
<dbReference type="PANTHER" id="PTHR42792">
    <property type="entry name" value="FLAGELLIN"/>
    <property type="match status" value="1"/>
</dbReference>
<comment type="function">
    <text evidence="3">Flagellin is the subunit protein which polymerizes to form the filaments of bacterial flagella.</text>
</comment>
<keyword evidence="7" id="KW-1185">Reference proteome</keyword>
<dbReference type="GO" id="GO:0005198">
    <property type="term" value="F:structural molecule activity"/>
    <property type="evidence" value="ECO:0007669"/>
    <property type="project" value="UniProtKB-UniRule"/>
</dbReference>
<name>A0A518BSS9_9BACT</name>
<dbReference type="PRINTS" id="PR00207">
    <property type="entry name" value="FLAGELLIN"/>
</dbReference>
<keyword evidence="2 3" id="KW-0975">Bacterial flagellum</keyword>
<dbReference type="InterPro" id="IPR001492">
    <property type="entry name" value="Flagellin"/>
</dbReference>
<dbReference type="GO" id="GO:0005576">
    <property type="term" value="C:extracellular region"/>
    <property type="evidence" value="ECO:0007669"/>
    <property type="project" value="UniProtKB-SubCell"/>
</dbReference>
<keyword evidence="6" id="KW-0966">Cell projection</keyword>
<comment type="subcellular location">
    <subcellularLocation>
        <location evidence="3">Secreted</location>
    </subcellularLocation>
    <subcellularLocation>
        <location evidence="3">Bacterial flagellum</location>
    </subcellularLocation>
</comment>
<dbReference type="InterPro" id="IPR046358">
    <property type="entry name" value="Flagellin_C"/>
</dbReference>
<dbReference type="Pfam" id="PF00700">
    <property type="entry name" value="Flagellin_C"/>
    <property type="match status" value="1"/>
</dbReference>
<dbReference type="Gene3D" id="1.20.1330.10">
    <property type="entry name" value="f41 fragment of flagellin, N-terminal domain"/>
    <property type="match status" value="1"/>
</dbReference>
<evidence type="ECO:0000259" key="5">
    <source>
        <dbReference type="Pfam" id="PF00700"/>
    </source>
</evidence>
<dbReference type="GO" id="GO:0009288">
    <property type="term" value="C:bacterial-type flagellum"/>
    <property type="evidence" value="ECO:0007669"/>
    <property type="project" value="UniProtKB-SubCell"/>
</dbReference>
<dbReference type="AlphaFoldDB" id="A0A518BSS9"/>
<accession>A0A518BSS9</accession>
<organism evidence="6 7">
    <name type="scientific">Engelhardtia mirabilis</name>
    <dbReference type="NCBI Taxonomy" id="2528011"/>
    <lineage>
        <taxon>Bacteria</taxon>
        <taxon>Pseudomonadati</taxon>
        <taxon>Planctomycetota</taxon>
        <taxon>Planctomycetia</taxon>
        <taxon>Planctomycetia incertae sedis</taxon>
        <taxon>Engelhardtia</taxon>
    </lineage>
</organism>
<keyword evidence="3" id="KW-0964">Secreted</keyword>
<keyword evidence="6" id="KW-0282">Flagellum</keyword>
<proteinExistence type="inferred from homology"/>
<dbReference type="InterPro" id="IPR042187">
    <property type="entry name" value="Flagellin_C_sub2"/>
</dbReference>
<dbReference type="PANTHER" id="PTHR42792:SF2">
    <property type="entry name" value="FLAGELLIN"/>
    <property type="match status" value="1"/>
</dbReference>
<sequence length="275" mass="29119">MGLRVNTNLISMTAQRNLSVVSSRLEGNFRRLSSGLRIASAGDDPAGFGISERMRSQVRSLSQAARNAQDGASLVQTAEGALNEVNSNLSRMRELAIQAANGTMTDEDRDVIDNEFGALIEEIDRIANTTEFNKLQLLDGTQASLNLQVGIDSGEVITLALSDVSSSALGLEAVGFDVDTQSNASAALAVIDVATASVNQVRGSLGVTQNRLESSIRSILNTRESLASAESRIRDVDVAAETADLTRNTIMQQASVSVLSQANQQPQIALSLLQG</sequence>
<evidence type="ECO:0000256" key="2">
    <source>
        <dbReference type="ARBA" id="ARBA00023143"/>
    </source>
</evidence>
<comment type="similarity">
    <text evidence="1 3">Belongs to the bacterial flagellin family.</text>
</comment>
<reference evidence="6 7" key="1">
    <citation type="submission" date="2019-02" db="EMBL/GenBank/DDBJ databases">
        <title>Deep-cultivation of Planctomycetes and their phenomic and genomic characterization uncovers novel biology.</title>
        <authorList>
            <person name="Wiegand S."/>
            <person name="Jogler M."/>
            <person name="Boedeker C."/>
            <person name="Pinto D."/>
            <person name="Vollmers J."/>
            <person name="Rivas-Marin E."/>
            <person name="Kohn T."/>
            <person name="Peeters S.H."/>
            <person name="Heuer A."/>
            <person name="Rast P."/>
            <person name="Oberbeckmann S."/>
            <person name="Bunk B."/>
            <person name="Jeske O."/>
            <person name="Meyerdierks A."/>
            <person name="Storesund J.E."/>
            <person name="Kallscheuer N."/>
            <person name="Luecker S."/>
            <person name="Lage O.M."/>
            <person name="Pohl T."/>
            <person name="Merkel B.J."/>
            <person name="Hornburger P."/>
            <person name="Mueller R.-W."/>
            <person name="Bruemmer F."/>
            <person name="Labrenz M."/>
            <person name="Spormann A.M."/>
            <person name="Op den Camp H."/>
            <person name="Overmann J."/>
            <person name="Amann R."/>
            <person name="Jetten M.S.M."/>
            <person name="Mascher T."/>
            <person name="Medema M.H."/>
            <person name="Devos D.P."/>
            <person name="Kaster A.-K."/>
            <person name="Ovreas L."/>
            <person name="Rohde M."/>
            <person name="Galperin M.Y."/>
            <person name="Jogler C."/>
        </authorList>
    </citation>
    <scope>NUCLEOTIDE SEQUENCE [LARGE SCALE GENOMIC DNA]</scope>
    <source>
        <strain evidence="6 7">Pla133</strain>
    </source>
</reference>
<gene>
    <name evidence="6" type="primary">hag_3</name>
    <name evidence="6" type="ORF">Pla133_51380</name>
</gene>
<dbReference type="Proteomes" id="UP000316921">
    <property type="component" value="Chromosome"/>
</dbReference>
<dbReference type="SUPFAM" id="SSF64518">
    <property type="entry name" value="Phase 1 flagellin"/>
    <property type="match status" value="1"/>
</dbReference>
<dbReference type="EMBL" id="CP036287">
    <property type="protein sequence ID" value="QDU70015.1"/>
    <property type="molecule type" value="Genomic_DNA"/>
</dbReference>
<evidence type="ECO:0000313" key="6">
    <source>
        <dbReference type="EMBL" id="QDU70015.1"/>
    </source>
</evidence>
<feature type="domain" description="Flagellin C-terminal" evidence="5">
    <location>
        <begin position="189"/>
        <end position="273"/>
    </location>
</feature>
<protein>
    <recommendedName>
        <fullName evidence="3">Flagellin</fullName>
    </recommendedName>
</protein>
<evidence type="ECO:0000313" key="7">
    <source>
        <dbReference type="Proteomes" id="UP000316921"/>
    </source>
</evidence>
<dbReference type="KEGG" id="pbap:Pla133_51380"/>
<feature type="domain" description="Flagellin N-terminal" evidence="4">
    <location>
        <begin position="5"/>
        <end position="142"/>
    </location>
</feature>
<evidence type="ECO:0000259" key="4">
    <source>
        <dbReference type="Pfam" id="PF00669"/>
    </source>
</evidence>
<dbReference type="InterPro" id="IPR001029">
    <property type="entry name" value="Flagellin_N"/>
</dbReference>
<evidence type="ECO:0000256" key="3">
    <source>
        <dbReference type="RuleBase" id="RU362073"/>
    </source>
</evidence>
<evidence type="ECO:0000256" key="1">
    <source>
        <dbReference type="ARBA" id="ARBA00005709"/>
    </source>
</evidence>
<dbReference type="Gene3D" id="6.10.10.10">
    <property type="entry name" value="Flagellar export chaperone, C-terminal domain"/>
    <property type="match status" value="1"/>
</dbReference>
<dbReference type="RefSeq" id="WP_145070457.1">
    <property type="nucleotide sequence ID" value="NZ_CP036287.1"/>
</dbReference>
<keyword evidence="6" id="KW-0969">Cilium</keyword>